<evidence type="ECO:0000313" key="2">
    <source>
        <dbReference type="EMBL" id="JAD27034.1"/>
    </source>
</evidence>
<dbReference type="EMBL" id="GBRH01270861">
    <property type="protein sequence ID" value="JAD27034.1"/>
    <property type="molecule type" value="Transcribed_RNA"/>
</dbReference>
<organism evidence="2">
    <name type="scientific">Arundo donax</name>
    <name type="common">Giant reed</name>
    <name type="synonym">Donax arundinaceus</name>
    <dbReference type="NCBI Taxonomy" id="35708"/>
    <lineage>
        <taxon>Eukaryota</taxon>
        <taxon>Viridiplantae</taxon>
        <taxon>Streptophyta</taxon>
        <taxon>Embryophyta</taxon>
        <taxon>Tracheophyta</taxon>
        <taxon>Spermatophyta</taxon>
        <taxon>Magnoliopsida</taxon>
        <taxon>Liliopsida</taxon>
        <taxon>Poales</taxon>
        <taxon>Poaceae</taxon>
        <taxon>PACMAD clade</taxon>
        <taxon>Arundinoideae</taxon>
        <taxon>Arundineae</taxon>
        <taxon>Arundo</taxon>
    </lineage>
</organism>
<keyword evidence="1" id="KW-0812">Transmembrane</keyword>
<reference evidence="2" key="1">
    <citation type="submission" date="2014-09" db="EMBL/GenBank/DDBJ databases">
        <authorList>
            <person name="Magalhaes I.L.F."/>
            <person name="Oliveira U."/>
            <person name="Santos F.R."/>
            <person name="Vidigal T.H.D.A."/>
            <person name="Brescovit A.D."/>
            <person name="Santos A.J."/>
        </authorList>
    </citation>
    <scope>NUCLEOTIDE SEQUENCE</scope>
    <source>
        <tissue evidence="2">Shoot tissue taken approximately 20 cm above the soil surface</tissue>
    </source>
</reference>
<name>A0A0A8YK75_ARUDO</name>
<reference evidence="2" key="2">
    <citation type="journal article" date="2015" name="Data Brief">
        <title>Shoot transcriptome of the giant reed, Arundo donax.</title>
        <authorList>
            <person name="Barrero R.A."/>
            <person name="Guerrero F.D."/>
            <person name="Moolhuijzen P."/>
            <person name="Goolsby J.A."/>
            <person name="Tidwell J."/>
            <person name="Bellgard S.E."/>
            <person name="Bellgard M.I."/>
        </authorList>
    </citation>
    <scope>NUCLEOTIDE SEQUENCE</scope>
    <source>
        <tissue evidence="2">Shoot tissue taken approximately 20 cm above the soil surface</tissue>
    </source>
</reference>
<keyword evidence="1" id="KW-1133">Transmembrane helix</keyword>
<feature type="transmembrane region" description="Helical" evidence="1">
    <location>
        <begin position="12"/>
        <end position="30"/>
    </location>
</feature>
<evidence type="ECO:0000256" key="1">
    <source>
        <dbReference type="SAM" id="Phobius"/>
    </source>
</evidence>
<accession>A0A0A8YK75</accession>
<protein>
    <submittedName>
        <fullName evidence="2">Uncharacterized protein</fullName>
    </submittedName>
</protein>
<keyword evidence="1" id="KW-0472">Membrane</keyword>
<sequence>MVTDHNTTLSFSMFFTLSLSATILASFSTIDL</sequence>
<proteinExistence type="predicted"/>
<dbReference type="AlphaFoldDB" id="A0A0A8YK75"/>